<feature type="compositionally biased region" description="Polar residues" evidence="1">
    <location>
        <begin position="353"/>
        <end position="381"/>
    </location>
</feature>
<reference evidence="2" key="1">
    <citation type="submission" date="2020-03" db="EMBL/GenBank/DDBJ databases">
        <title>FDA dAtabase for Regulatory Grade micrObial Sequences (FDA-ARGOS): Supporting development and validation of Infectious Disease Dx tests.</title>
        <authorList>
            <person name="Campos J."/>
            <person name="Goldberg B."/>
            <person name="Tallon L."/>
            <person name="Sadzewicz L."/>
            <person name="Vavikolanu K."/>
            <person name="Mehta A."/>
            <person name="Aluvathingal J."/>
            <person name="Nadendla S."/>
            <person name="Nandy P."/>
            <person name="Geyer C."/>
            <person name="Yan Y."/>
            <person name="Sichtig H."/>
        </authorList>
    </citation>
    <scope>NUCLEOTIDE SEQUENCE [LARGE SCALE GENOMIC DNA]</scope>
    <source>
        <strain evidence="2">FDAARGOS_652</strain>
    </source>
</reference>
<sequence length="931" mass="105711">MSFFVVPSVSYQTQQKLKSHKEKKKAKEKKKEVEKELKRQDEQRHDSDVSSIMSKRKKKPGWGILHRTSTSSKTSTDVRDDAEYEDDAKSITSAYTTTTTTNPPVMASDPEVVSDAEDWESLYSDQVSKSKSFTNLAKARSEEPEQRRFNLDEVLSEGEEPKINLQSVREQAPDTDSLTSSSTNLGHSQSMSSIPPRRGLPEQAEREDDISALIANNYGKTMRPDAFKPLNFHDQQPLHSMSPKLASTPAISPLTPVVPSSTFQASSPQSMQNPRPRVNSAFTATSAPSSHSQQRYPSNAAFHRNSSLASNSTTQSQPPMGTKESSSKFKKLHFLSGNTKKKSPSKSLPSSPGTNSPRQSPGSTQATDSYFPNVTSQSPKSTIPSFHTVIDLSVLNSYDGIKQNLLNPQYQVFRYNNFLSLMSEYHSCDAIHFAKIRNQSLLKFIVRHKRAKAVVDERGYFDQENYRDLHSTECILAYFLYHQIRSDLRRFIKIASKNHQLANHEELIHTSFVNYVRYLVLLPEVDNIDVLSEEFKIHLQNKRVFDTIANSLYALKHDVSSDVSNENNKATKAKLLVECVTKVSYEYILLEKYRFDMISKYFANHLITRRPLKELFNLYKTNVTLNNEESLKVLLYNASNSAQYGWYLALTVPFVRFVETSIYAEDMGVLQDYHVYQKLEEATIKTNFTKSDRELYQAATSKLNLTTYQEYNAMSMDSLVSLSKKNDGNMPSNDNANRDASPDPSGAASYKPRNFEYYNKSLATIPSNSFNLIQTTDLPYQVKRENYKTILREFHRILKPGGSLITNSIHFGSKSTGDFLREHTKGNFPRAWNYIDFSVSQHFEVIPNFVETILIELSSIFGKGNVKFGISLLSSSSEVNYFLAKFGGMKLFEMIGKLGEYCNYFEDDETVKSQNESSVHFCVHIEAIKRA</sequence>
<feature type="compositionally biased region" description="Basic residues" evidence="1">
    <location>
        <begin position="17"/>
        <end position="28"/>
    </location>
</feature>
<protein>
    <submittedName>
        <fullName evidence="2">Uncharacterized protein</fullName>
    </submittedName>
</protein>
<feature type="compositionally biased region" description="Polar residues" evidence="1">
    <location>
        <begin position="724"/>
        <end position="735"/>
    </location>
</feature>
<feature type="region of interest" description="Disordered" evidence="1">
    <location>
        <begin position="1"/>
        <end position="381"/>
    </location>
</feature>
<feature type="compositionally biased region" description="Basic and acidic residues" evidence="1">
    <location>
        <begin position="139"/>
        <end position="151"/>
    </location>
</feature>
<evidence type="ECO:0000313" key="2">
    <source>
        <dbReference type="EMBL" id="KAF6042842.1"/>
    </source>
</evidence>
<dbReference type="AlphaFoldDB" id="A0A8X7NI60"/>
<proteinExistence type="predicted"/>
<evidence type="ECO:0000313" key="3">
    <source>
        <dbReference type="Proteomes" id="UP000590412"/>
    </source>
</evidence>
<feature type="region of interest" description="Disordered" evidence="1">
    <location>
        <begin position="724"/>
        <end position="747"/>
    </location>
</feature>
<feature type="compositionally biased region" description="Basic residues" evidence="1">
    <location>
        <begin position="328"/>
        <end position="344"/>
    </location>
</feature>
<accession>A0A8X7NI60</accession>
<organism evidence="2 3">
    <name type="scientific">Candida parapsilosis</name>
    <name type="common">Yeast</name>
    <dbReference type="NCBI Taxonomy" id="5480"/>
    <lineage>
        <taxon>Eukaryota</taxon>
        <taxon>Fungi</taxon>
        <taxon>Dikarya</taxon>
        <taxon>Ascomycota</taxon>
        <taxon>Saccharomycotina</taxon>
        <taxon>Pichiomycetes</taxon>
        <taxon>Debaryomycetaceae</taxon>
        <taxon>Candida/Lodderomyces clade</taxon>
        <taxon>Candida</taxon>
    </lineage>
</organism>
<feature type="compositionally biased region" description="Polar residues" evidence="1">
    <location>
        <begin position="123"/>
        <end position="135"/>
    </location>
</feature>
<feature type="compositionally biased region" description="Polar residues" evidence="1">
    <location>
        <begin position="280"/>
        <end position="297"/>
    </location>
</feature>
<dbReference type="EMBL" id="JABWAB010000013">
    <property type="protein sequence ID" value="KAF6042842.1"/>
    <property type="molecule type" value="Genomic_DNA"/>
</dbReference>
<dbReference type="InterPro" id="IPR029063">
    <property type="entry name" value="SAM-dependent_MTases_sf"/>
</dbReference>
<comment type="caution">
    <text evidence="2">The sequence shown here is derived from an EMBL/GenBank/DDBJ whole genome shotgun (WGS) entry which is preliminary data.</text>
</comment>
<dbReference type="Gene3D" id="3.40.50.150">
    <property type="entry name" value="Vaccinia Virus protein VP39"/>
    <property type="match status" value="1"/>
</dbReference>
<gene>
    <name evidence="2" type="ORF">FOB60_005596</name>
</gene>
<dbReference type="Proteomes" id="UP000590412">
    <property type="component" value="Unassembled WGS sequence"/>
</dbReference>
<evidence type="ECO:0000256" key="1">
    <source>
        <dbReference type="SAM" id="MobiDB-lite"/>
    </source>
</evidence>
<feature type="compositionally biased region" description="Low complexity" evidence="1">
    <location>
        <begin position="174"/>
        <end position="183"/>
    </location>
</feature>
<feature type="compositionally biased region" description="Polar residues" evidence="1">
    <location>
        <begin position="304"/>
        <end position="319"/>
    </location>
</feature>
<feature type="compositionally biased region" description="Basic and acidic residues" evidence="1">
    <location>
        <begin position="29"/>
        <end position="48"/>
    </location>
</feature>
<dbReference type="SUPFAM" id="SSF53335">
    <property type="entry name" value="S-adenosyl-L-methionine-dependent methyltransferases"/>
    <property type="match status" value="1"/>
</dbReference>
<feature type="compositionally biased region" description="Polar residues" evidence="1">
    <location>
        <begin position="258"/>
        <end position="273"/>
    </location>
</feature>
<name>A0A8X7NI60_CANPA</name>
<feature type="compositionally biased region" description="Polar residues" evidence="1">
    <location>
        <begin position="184"/>
        <end position="193"/>
    </location>
</feature>